<proteinExistence type="predicted"/>
<accession>A0ABU1PSD6</accession>
<evidence type="ECO:0000313" key="4">
    <source>
        <dbReference type="EMBL" id="MDR6593558.1"/>
    </source>
</evidence>
<dbReference type="PANTHER" id="PTHR35526:SF3">
    <property type="entry name" value="ANTI-SIGMA-F FACTOR RSBW"/>
    <property type="match status" value="1"/>
</dbReference>
<evidence type="ECO:0000256" key="2">
    <source>
        <dbReference type="SAM" id="MobiDB-lite"/>
    </source>
</evidence>
<feature type="region of interest" description="Disordered" evidence="2">
    <location>
        <begin position="1"/>
        <end position="23"/>
    </location>
</feature>
<keyword evidence="5" id="KW-1185">Reference proteome</keyword>
<comment type="caution">
    <text evidence="4">The sequence shown here is derived from an EMBL/GenBank/DDBJ whole genome shotgun (WGS) entry which is preliminary data.</text>
</comment>
<keyword evidence="1" id="KW-0418">Kinase</keyword>
<evidence type="ECO:0000313" key="5">
    <source>
        <dbReference type="Proteomes" id="UP001268819"/>
    </source>
</evidence>
<organism evidence="4 5">
    <name type="scientific">Saccharothrix longispora</name>
    <dbReference type="NCBI Taxonomy" id="33920"/>
    <lineage>
        <taxon>Bacteria</taxon>
        <taxon>Bacillati</taxon>
        <taxon>Actinomycetota</taxon>
        <taxon>Actinomycetes</taxon>
        <taxon>Pseudonocardiales</taxon>
        <taxon>Pseudonocardiaceae</taxon>
        <taxon>Saccharothrix</taxon>
    </lineage>
</organism>
<dbReference type="SUPFAM" id="SSF55874">
    <property type="entry name" value="ATPase domain of HSP90 chaperone/DNA topoisomerase II/histidine kinase"/>
    <property type="match status" value="1"/>
</dbReference>
<evidence type="ECO:0000256" key="1">
    <source>
        <dbReference type="ARBA" id="ARBA00022527"/>
    </source>
</evidence>
<dbReference type="EMBL" id="JAVDSG010000001">
    <property type="protein sequence ID" value="MDR6593558.1"/>
    <property type="molecule type" value="Genomic_DNA"/>
</dbReference>
<name>A0ABU1PSD6_9PSEU</name>
<dbReference type="InterPro" id="IPR036890">
    <property type="entry name" value="HATPase_C_sf"/>
</dbReference>
<dbReference type="Proteomes" id="UP001268819">
    <property type="component" value="Unassembled WGS sequence"/>
</dbReference>
<gene>
    <name evidence="4" type="ORF">J2S66_001942</name>
</gene>
<feature type="compositionally biased region" description="Basic and acidic residues" evidence="2">
    <location>
        <begin position="1"/>
        <end position="12"/>
    </location>
</feature>
<evidence type="ECO:0000259" key="3">
    <source>
        <dbReference type="Pfam" id="PF13581"/>
    </source>
</evidence>
<dbReference type="InterPro" id="IPR003594">
    <property type="entry name" value="HATPase_dom"/>
</dbReference>
<dbReference type="InterPro" id="IPR050267">
    <property type="entry name" value="Anti-sigma-factor_SerPK"/>
</dbReference>
<feature type="domain" description="Histidine kinase/HSP90-like ATPase" evidence="3">
    <location>
        <begin position="29"/>
        <end position="138"/>
    </location>
</feature>
<dbReference type="PANTHER" id="PTHR35526">
    <property type="entry name" value="ANTI-SIGMA-F FACTOR RSBW-RELATED"/>
    <property type="match status" value="1"/>
</dbReference>
<dbReference type="CDD" id="cd16936">
    <property type="entry name" value="HATPase_RsbW-like"/>
    <property type="match status" value="1"/>
</dbReference>
<reference evidence="4 5" key="1">
    <citation type="submission" date="2023-07" db="EMBL/GenBank/DDBJ databases">
        <title>Sequencing the genomes of 1000 actinobacteria strains.</title>
        <authorList>
            <person name="Klenk H.-P."/>
        </authorList>
    </citation>
    <scope>NUCLEOTIDE SEQUENCE [LARGE SCALE GENOMIC DNA]</scope>
    <source>
        <strain evidence="4 5">DSM 43749</strain>
    </source>
</reference>
<dbReference type="Gene3D" id="3.30.565.10">
    <property type="entry name" value="Histidine kinase-like ATPase, C-terminal domain"/>
    <property type="match status" value="1"/>
</dbReference>
<dbReference type="RefSeq" id="WP_310306370.1">
    <property type="nucleotide sequence ID" value="NZ_BAAAXB010000001.1"/>
</dbReference>
<keyword evidence="1" id="KW-0723">Serine/threonine-protein kinase</keyword>
<keyword evidence="1" id="KW-0808">Transferase</keyword>
<protein>
    <submittedName>
        <fullName evidence="4">Anti-sigma regulatory factor (Ser/Thr protein kinase)</fullName>
    </submittedName>
</protein>
<dbReference type="Pfam" id="PF13581">
    <property type="entry name" value="HATPase_c_2"/>
    <property type="match status" value="1"/>
</dbReference>
<sequence>MTSRFEPEKTPEGEDSDEGDGLSLDTSVRCGSLAVMRAQVGSLLQRFGEDFVQDAQLVCHELVANACDHADKPHHLSVRCHTRYELLIEVRDASTDRAPRIGASTAGPNRGNGMKMVEALSSDWGVRRTDNAKVVWARLRIPA</sequence>